<dbReference type="KEGG" id="cchv:BTM20_08945"/>
<accession>A0ABD4RIF6</accession>
<proteinExistence type="predicted"/>
<dbReference type="AlphaFoldDB" id="A0ABD4RIF6"/>
<evidence type="ECO:0008006" key="3">
    <source>
        <dbReference type="Google" id="ProtNLM"/>
    </source>
</evidence>
<evidence type="ECO:0000313" key="1">
    <source>
        <dbReference type="EMBL" id="MBX7290956.1"/>
    </source>
</evidence>
<reference evidence="1 2" key="1">
    <citation type="submission" date="2021-08" db="EMBL/GenBank/DDBJ databases">
        <title>Genome sequence analysis of Clostridium chauvoei strains of European origin and evaluation of typing options for outbreak investigations.</title>
        <authorList>
            <person name="Abdel-Glil M."/>
            <person name="Thomas P."/>
            <person name="Seyboldt C."/>
        </authorList>
    </citation>
    <scope>NUCLEOTIDE SEQUENCE [LARGE SCALE GENOMIC DNA]</scope>
    <source>
        <strain evidence="1 2">S0260-09</strain>
    </source>
</reference>
<comment type="caution">
    <text evidence="1">The sequence shown here is derived from an EMBL/GenBank/DDBJ whole genome shotgun (WGS) entry which is preliminary data.</text>
</comment>
<dbReference type="EMBL" id="JAIFTX010000014">
    <property type="protein sequence ID" value="MBX7290956.1"/>
    <property type="molecule type" value="Genomic_DNA"/>
</dbReference>
<dbReference type="RefSeq" id="WP_021875991.1">
    <property type="nucleotide sequence ID" value="NZ_CP018624.1"/>
</dbReference>
<evidence type="ECO:0000313" key="2">
    <source>
        <dbReference type="Proteomes" id="UP000775179"/>
    </source>
</evidence>
<sequence length="74" mass="8850">MGWQERVNEQKEKILKNIEYGKSIGVNKISAIFMLDDKEKDKIEKELITWLILDGYRVELKQDEVKILVIEWNN</sequence>
<organism evidence="1 2">
    <name type="scientific">Clostridium chauvoei</name>
    <dbReference type="NCBI Taxonomy" id="46867"/>
    <lineage>
        <taxon>Bacteria</taxon>
        <taxon>Bacillati</taxon>
        <taxon>Bacillota</taxon>
        <taxon>Clostridia</taxon>
        <taxon>Eubacteriales</taxon>
        <taxon>Clostridiaceae</taxon>
        <taxon>Clostridium</taxon>
    </lineage>
</organism>
<protein>
    <recommendedName>
        <fullName evidence="3">Phage protein</fullName>
    </recommendedName>
</protein>
<dbReference type="GeneID" id="66301999"/>
<dbReference type="Proteomes" id="UP000775179">
    <property type="component" value="Unassembled WGS sequence"/>
</dbReference>
<gene>
    <name evidence="1" type="ORF">K4H94_07850</name>
</gene>
<name>A0ABD4RIF6_9CLOT</name>